<dbReference type="EMBL" id="VNJJ01000010">
    <property type="protein sequence ID" value="TVX97953.1"/>
    <property type="molecule type" value="Genomic_DNA"/>
</dbReference>
<dbReference type="InterPro" id="IPR002176">
    <property type="entry name" value="X-over_junc_endoDNase_RuvC"/>
</dbReference>
<comment type="caution">
    <text evidence="7">The sequence shown here is derived from an EMBL/GenBank/DDBJ whole genome shotgun (WGS) entry which is preliminary data.</text>
</comment>
<evidence type="ECO:0000256" key="4">
    <source>
        <dbReference type="ARBA" id="ARBA00023125"/>
    </source>
</evidence>
<evidence type="ECO:0000256" key="3">
    <source>
        <dbReference type="ARBA" id="ARBA00022842"/>
    </source>
</evidence>
<dbReference type="Gene3D" id="3.30.420.10">
    <property type="entry name" value="Ribonuclease H-like superfamily/Ribonuclease H"/>
    <property type="match status" value="1"/>
</dbReference>
<dbReference type="GO" id="GO:0006281">
    <property type="term" value="P:DNA repair"/>
    <property type="evidence" value="ECO:0007669"/>
    <property type="project" value="UniProtKB-KW"/>
</dbReference>
<evidence type="ECO:0000256" key="6">
    <source>
        <dbReference type="ARBA" id="ARBA00023204"/>
    </source>
</evidence>
<sequence length="171" mass="20010">MNVLFCDQSLLKFGYSIYDASALQCTLITAGVLQLDDKSAVMNRLFVIENWLNDIIAKYNIQHVVVEEIQMQRNVRTYRKLCMLFYVLESVCWRKGISFESIHVTTWRTHGIKTMLNLPDGKKMTLYNYFYTQFKHDQSFDHNVSDALGLGLYWSRITYPNADIGWDNNKA</sequence>
<dbReference type="GO" id="GO:0006310">
    <property type="term" value="P:DNA recombination"/>
    <property type="evidence" value="ECO:0007669"/>
    <property type="project" value="UniProtKB-KW"/>
</dbReference>
<dbReference type="SUPFAM" id="SSF53098">
    <property type="entry name" value="Ribonuclease H-like"/>
    <property type="match status" value="1"/>
</dbReference>
<name>A0A559JDK5_9BACL</name>
<dbReference type="Pfam" id="PF02075">
    <property type="entry name" value="RuvC"/>
    <property type="match status" value="1"/>
</dbReference>
<keyword evidence="2" id="KW-0227">DNA damage</keyword>
<comment type="similarity">
    <text evidence="1">Belongs to the RuvC family.</text>
</comment>
<evidence type="ECO:0000256" key="1">
    <source>
        <dbReference type="ARBA" id="ARBA00009518"/>
    </source>
</evidence>
<evidence type="ECO:0000256" key="5">
    <source>
        <dbReference type="ARBA" id="ARBA00023172"/>
    </source>
</evidence>
<dbReference type="OrthoDB" id="2603544at2"/>
<accession>A0A559JDK5</accession>
<keyword evidence="6" id="KW-0234">DNA repair</keyword>
<keyword evidence="3" id="KW-0460">Magnesium</keyword>
<keyword evidence="4" id="KW-0238">DNA-binding</keyword>
<evidence type="ECO:0000313" key="7">
    <source>
        <dbReference type="EMBL" id="TVX97953.1"/>
    </source>
</evidence>
<dbReference type="InterPro" id="IPR036397">
    <property type="entry name" value="RNaseH_sf"/>
</dbReference>
<evidence type="ECO:0000256" key="2">
    <source>
        <dbReference type="ARBA" id="ARBA00022763"/>
    </source>
</evidence>
<reference evidence="7 8" key="1">
    <citation type="submission" date="2019-07" db="EMBL/GenBank/DDBJ databases">
        <authorList>
            <person name="Kim J."/>
        </authorList>
    </citation>
    <scope>NUCLEOTIDE SEQUENCE [LARGE SCALE GENOMIC DNA]</scope>
    <source>
        <strain evidence="7 8">G13</strain>
    </source>
</reference>
<organism evidence="7 8">
    <name type="scientific">Cohnella terricola</name>
    <dbReference type="NCBI Taxonomy" id="1289167"/>
    <lineage>
        <taxon>Bacteria</taxon>
        <taxon>Bacillati</taxon>
        <taxon>Bacillota</taxon>
        <taxon>Bacilli</taxon>
        <taxon>Bacillales</taxon>
        <taxon>Paenibacillaceae</taxon>
        <taxon>Cohnella</taxon>
    </lineage>
</organism>
<dbReference type="GO" id="GO:0003677">
    <property type="term" value="F:DNA binding"/>
    <property type="evidence" value="ECO:0007669"/>
    <property type="project" value="UniProtKB-KW"/>
</dbReference>
<keyword evidence="8" id="KW-1185">Reference proteome</keyword>
<protein>
    <submittedName>
        <fullName evidence="7">Crossover junction endodeoxyribonuclease RuvC</fullName>
    </submittedName>
</protein>
<dbReference type="RefSeq" id="WP_144704470.1">
    <property type="nucleotide sequence ID" value="NZ_VNJJ01000010.1"/>
</dbReference>
<evidence type="ECO:0000313" key="8">
    <source>
        <dbReference type="Proteomes" id="UP000316330"/>
    </source>
</evidence>
<proteinExistence type="inferred from homology"/>
<dbReference type="Proteomes" id="UP000316330">
    <property type="component" value="Unassembled WGS sequence"/>
</dbReference>
<keyword evidence="5" id="KW-0233">DNA recombination</keyword>
<dbReference type="AlphaFoldDB" id="A0A559JDK5"/>
<dbReference type="GO" id="GO:0004520">
    <property type="term" value="F:DNA endonuclease activity"/>
    <property type="evidence" value="ECO:0007669"/>
    <property type="project" value="InterPro"/>
</dbReference>
<dbReference type="InterPro" id="IPR012337">
    <property type="entry name" value="RNaseH-like_sf"/>
</dbReference>
<gene>
    <name evidence="7" type="ORF">FPZ45_17050</name>
</gene>